<dbReference type="InterPro" id="IPR045584">
    <property type="entry name" value="Pilin-like"/>
</dbReference>
<evidence type="ECO:0000313" key="14">
    <source>
        <dbReference type="Proteomes" id="UP000448575"/>
    </source>
</evidence>
<evidence type="ECO:0000256" key="9">
    <source>
        <dbReference type="ARBA" id="ARBA00025772"/>
    </source>
</evidence>
<keyword evidence="5" id="KW-0997">Cell inner membrane</keyword>
<dbReference type="AlphaFoldDB" id="A0A6N9HRB2"/>
<feature type="transmembrane region" description="Helical" evidence="11">
    <location>
        <begin position="7"/>
        <end position="27"/>
    </location>
</feature>
<proteinExistence type="inferred from homology"/>
<keyword evidence="3" id="KW-1003">Cell membrane</keyword>
<keyword evidence="6 11" id="KW-0812">Transmembrane</keyword>
<dbReference type="GO" id="GO:0005886">
    <property type="term" value="C:plasma membrane"/>
    <property type="evidence" value="ECO:0007669"/>
    <property type="project" value="UniProtKB-SubCell"/>
</dbReference>
<organism evidence="13 14">
    <name type="scientific">Pseudoduganella guangdongensis</name>
    <dbReference type="NCBI Taxonomy" id="2692179"/>
    <lineage>
        <taxon>Bacteria</taxon>
        <taxon>Pseudomonadati</taxon>
        <taxon>Pseudomonadota</taxon>
        <taxon>Betaproteobacteria</taxon>
        <taxon>Burkholderiales</taxon>
        <taxon>Oxalobacteraceae</taxon>
        <taxon>Telluria group</taxon>
        <taxon>Pseudoduganella</taxon>
    </lineage>
</organism>
<evidence type="ECO:0000256" key="1">
    <source>
        <dbReference type="ARBA" id="ARBA00004377"/>
    </source>
</evidence>
<dbReference type="GO" id="GO:0015628">
    <property type="term" value="P:protein secretion by the type II secretion system"/>
    <property type="evidence" value="ECO:0007669"/>
    <property type="project" value="InterPro"/>
</dbReference>
<evidence type="ECO:0000256" key="10">
    <source>
        <dbReference type="ARBA" id="ARBA00030775"/>
    </source>
</evidence>
<evidence type="ECO:0000256" key="2">
    <source>
        <dbReference type="ARBA" id="ARBA00021549"/>
    </source>
</evidence>
<evidence type="ECO:0000256" key="4">
    <source>
        <dbReference type="ARBA" id="ARBA00022481"/>
    </source>
</evidence>
<feature type="domain" description="General secretion pathway GspH" evidence="12">
    <location>
        <begin position="44"/>
        <end position="179"/>
    </location>
</feature>
<dbReference type="InterPro" id="IPR022346">
    <property type="entry name" value="T2SS_GspH"/>
</dbReference>
<reference evidence="13 14" key="1">
    <citation type="submission" date="2019-12" db="EMBL/GenBank/DDBJ databases">
        <title>Novel species isolated from a subtropical stream in China.</title>
        <authorList>
            <person name="Lu H."/>
        </authorList>
    </citation>
    <scope>NUCLEOTIDE SEQUENCE [LARGE SCALE GENOMIC DNA]</scope>
    <source>
        <strain evidence="13 14">DS3</strain>
    </source>
</reference>
<dbReference type="Gene3D" id="3.55.40.10">
    <property type="entry name" value="minor pseudopilin epsh domain"/>
    <property type="match status" value="1"/>
</dbReference>
<gene>
    <name evidence="13" type="ORF">GTP41_25635</name>
</gene>
<evidence type="ECO:0000259" key="12">
    <source>
        <dbReference type="Pfam" id="PF12019"/>
    </source>
</evidence>
<dbReference type="EMBL" id="WWCJ01000030">
    <property type="protein sequence ID" value="MYN05482.1"/>
    <property type="molecule type" value="Genomic_DNA"/>
</dbReference>
<dbReference type="Proteomes" id="UP000448575">
    <property type="component" value="Unassembled WGS sequence"/>
</dbReference>
<dbReference type="GO" id="GO:0015627">
    <property type="term" value="C:type II protein secretion system complex"/>
    <property type="evidence" value="ECO:0007669"/>
    <property type="project" value="InterPro"/>
</dbReference>
<dbReference type="Pfam" id="PF07963">
    <property type="entry name" value="N_methyl"/>
    <property type="match status" value="1"/>
</dbReference>
<accession>A0A6N9HRB2</accession>
<evidence type="ECO:0000256" key="3">
    <source>
        <dbReference type="ARBA" id="ARBA00022475"/>
    </source>
</evidence>
<evidence type="ECO:0000256" key="8">
    <source>
        <dbReference type="ARBA" id="ARBA00023136"/>
    </source>
</evidence>
<dbReference type="InterPro" id="IPR012902">
    <property type="entry name" value="N_methyl_site"/>
</dbReference>
<dbReference type="Pfam" id="PF12019">
    <property type="entry name" value="GspH"/>
    <property type="match status" value="1"/>
</dbReference>
<dbReference type="SUPFAM" id="SSF54523">
    <property type="entry name" value="Pili subunits"/>
    <property type="match status" value="1"/>
</dbReference>
<dbReference type="NCBIfam" id="TIGR02532">
    <property type="entry name" value="IV_pilin_GFxxxE"/>
    <property type="match status" value="1"/>
</dbReference>
<sequence length="198" mass="20703">MLMRRQAGLGLIELMIGISIVAILMAAGTPSFIRWMQDAQNRAAAESVLNGLQLARMESLRRNAQVNFKLTDQDGKVAWSVGCKVPNADCPAIIQSRLPREGGEAPRLGVNKDALVQPVAPGHFGAAIAPGTGLLAGVTFNYLGQAPGAGNGNDVTRIDVTNPDAAQARRYVITISSGGQVRMCDPALALAANPQGCS</sequence>
<comment type="caution">
    <text evidence="13">The sequence shown here is derived from an EMBL/GenBank/DDBJ whole genome shotgun (WGS) entry which is preliminary data.</text>
</comment>
<evidence type="ECO:0000256" key="6">
    <source>
        <dbReference type="ARBA" id="ARBA00022692"/>
    </source>
</evidence>
<evidence type="ECO:0000313" key="13">
    <source>
        <dbReference type="EMBL" id="MYN05482.1"/>
    </source>
</evidence>
<comment type="similarity">
    <text evidence="9">Belongs to the GSP H family.</text>
</comment>
<comment type="subcellular location">
    <subcellularLocation>
        <location evidence="1">Cell inner membrane</location>
        <topology evidence="1">Single-pass membrane protein</topology>
    </subcellularLocation>
</comment>
<name>A0A6N9HRB2_9BURK</name>
<keyword evidence="8 11" id="KW-0472">Membrane</keyword>
<keyword evidence="14" id="KW-1185">Reference proteome</keyword>
<evidence type="ECO:0000256" key="5">
    <source>
        <dbReference type="ARBA" id="ARBA00022519"/>
    </source>
</evidence>
<keyword evidence="7 11" id="KW-1133">Transmembrane helix</keyword>
<evidence type="ECO:0000256" key="11">
    <source>
        <dbReference type="SAM" id="Phobius"/>
    </source>
</evidence>
<keyword evidence="4" id="KW-0488">Methylation</keyword>
<protein>
    <recommendedName>
        <fullName evidence="2">Type II secretion system protein H</fullName>
    </recommendedName>
    <alternativeName>
        <fullName evidence="10">General secretion pathway protein H</fullName>
    </alternativeName>
</protein>
<evidence type="ECO:0000256" key="7">
    <source>
        <dbReference type="ARBA" id="ARBA00022989"/>
    </source>
</evidence>